<reference evidence="8" key="1">
    <citation type="submission" date="2017-10" db="EMBL/GenBank/DDBJ databases">
        <title>Phenotypic and genomic properties of facultatively anaerobic sulfur-reducing natronoarchaea from hypersaline soda lakes.</title>
        <authorList>
            <person name="Sorokin D.Y."/>
            <person name="Kublanov I.V."/>
            <person name="Roman P."/>
            <person name="Sinninghe Damste J.S."/>
            <person name="Golyshin P.N."/>
            <person name="Rojo D."/>
            <person name="Ciordia S."/>
            <person name="Mena Md.C."/>
            <person name="Ferrer M."/>
            <person name="Messina E."/>
            <person name="Smedile F."/>
            <person name="La Spada G."/>
            <person name="La Cono V."/>
            <person name="Yakimov M.M."/>
        </authorList>
    </citation>
    <scope>NUCLEOTIDE SEQUENCE [LARGE SCALE GENOMIC DNA]</scope>
    <source>
        <strain evidence="8">AArc1</strain>
    </source>
</reference>
<name>A0A346PGR4_9EURY</name>
<keyword evidence="4 7" id="KW-0378">Hydrolase</keyword>
<dbReference type="InterPro" id="IPR051013">
    <property type="entry name" value="MBL_superfamily_lactonases"/>
</dbReference>
<evidence type="ECO:0000256" key="1">
    <source>
        <dbReference type="ARBA" id="ARBA00001947"/>
    </source>
</evidence>
<protein>
    <submittedName>
        <fullName evidence="7">Metal-dependent hydrolase of the beta-lactamase superfamily II</fullName>
    </submittedName>
</protein>
<feature type="domain" description="Metallo-beta-lactamase" evidence="6">
    <location>
        <begin position="43"/>
        <end position="258"/>
    </location>
</feature>
<keyword evidence="5" id="KW-0862">Zinc</keyword>
<dbReference type="PANTHER" id="PTHR42978">
    <property type="entry name" value="QUORUM-QUENCHING LACTONASE YTNP-RELATED-RELATED"/>
    <property type="match status" value="1"/>
</dbReference>
<evidence type="ECO:0000256" key="4">
    <source>
        <dbReference type="ARBA" id="ARBA00022801"/>
    </source>
</evidence>
<dbReference type="AlphaFoldDB" id="A0A346PGR4"/>
<dbReference type="RefSeq" id="WP_161958295.1">
    <property type="nucleotide sequence ID" value="NZ_CP024047.1"/>
</dbReference>
<evidence type="ECO:0000313" key="7">
    <source>
        <dbReference type="EMBL" id="AXR78709.1"/>
    </source>
</evidence>
<organism evidence="7 8">
    <name type="scientific">Natrarchaeobaculum sulfurireducens</name>
    <dbReference type="NCBI Taxonomy" id="2044521"/>
    <lineage>
        <taxon>Archaea</taxon>
        <taxon>Methanobacteriati</taxon>
        <taxon>Methanobacteriota</taxon>
        <taxon>Stenosarchaea group</taxon>
        <taxon>Halobacteria</taxon>
        <taxon>Halobacteriales</taxon>
        <taxon>Natrialbaceae</taxon>
        <taxon>Natrarchaeobaculum</taxon>
    </lineage>
</organism>
<dbReference type="PANTHER" id="PTHR42978:SF7">
    <property type="entry name" value="METALLO-HYDROLASE RV2300C-RELATED"/>
    <property type="match status" value="1"/>
</dbReference>
<dbReference type="GeneID" id="37639168"/>
<comment type="similarity">
    <text evidence="2">Belongs to the metallo-beta-lactamase superfamily.</text>
</comment>
<dbReference type="Pfam" id="PF00753">
    <property type="entry name" value="Lactamase_B"/>
    <property type="match status" value="1"/>
</dbReference>
<evidence type="ECO:0000313" key="8">
    <source>
        <dbReference type="Proteomes" id="UP000258707"/>
    </source>
</evidence>
<dbReference type="Proteomes" id="UP000258707">
    <property type="component" value="Chromosome"/>
</dbReference>
<dbReference type="InterPro" id="IPR036866">
    <property type="entry name" value="RibonucZ/Hydroxyglut_hydro"/>
</dbReference>
<dbReference type="CDD" id="cd07729">
    <property type="entry name" value="AHL_lactonase_MBL-fold"/>
    <property type="match status" value="1"/>
</dbReference>
<dbReference type="Gene3D" id="3.60.15.10">
    <property type="entry name" value="Ribonuclease Z/Hydroxyacylglutathione hydrolase-like"/>
    <property type="match status" value="1"/>
</dbReference>
<keyword evidence="3" id="KW-0479">Metal-binding</keyword>
<dbReference type="SUPFAM" id="SSF56281">
    <property type="entry name" value="Metallo-hydrolase/oxidoreductase"/>
    <property type="match status" value="1"/>
</dbReference>
<dbReference type="SMART" id="SM00849">
    <property type="entry name" value="Lactamase_B"/>
    <property type="match status" value="1"/>
</dbReference>
<evidence type="ECO:0000259" key="6">
    <source>
        <dbReference type="SMART" id="SM00849"/>
    </source>
</evidence>
<comment type="cofactor">
    <cofactor evidence="1">
        <name>Zn(2+)</name>
        <dbReference type="ChEBI" id="CHEBI:29105"/>
    </cofactor>
</comment>
<proteinExistence type="inferred from homology"/>
<sequence>MKIHALSVGRLSLPNRHVSARRRTLPGRYLDVWCDDSQLEPAPIFCFAIEHPEGVIVVDVGETTDVFEPRAVDLGARVLVDRDGLDLEPADELASQLEAVGIDPGEVSTVILTHLHFDHAGAVGAFPNADVLVSRREYLAHRLLPLGSSVHRWPDDLEPMRLTYDGGPFGPFESSHRLTDAGDVLVVPTPGHTPGHQSVLVREEEALLCLAGDVTFTESQLLEDDVVGIALDGRTSRQSARKIRRLLERERVVYLPAHDPETKRRLEERVPTTIDASD</sequence>
<gene>
    <name evidence="7" type="ORF">AArc1_2394</name>
</gene>
<dbReference type="GO" id="GO:0046872">
    <property type="term" value="F:metal ion binding"/>
    <property type="evidence" value="ECO:0007669"/>
    <property type="project" value="UniProtKB-KW"/>
</dbReference>
<dbReference type="EMBL" id="CP024047">
    <property type="protein sequence ID" value="AXR78709.1"/>
    <property type="molecule type" value="Genomic_DNA"/>
</dbReference>
<dbReference type="GO" id="GO:0016787">
    <property type="term" value="F:hydrolase activity"/>
    <property type="evidence" value="ECO:0007669"/>
    <property type="project" value="UniProtKB-KW"/>
</dbReference>
<evidence type="ECO:0000256" key="3">
    <source>
        <dbReference type="ARBA" id="ARBA00022723"/>
    </source>
</evidence>
<dbReference type="KEGG" id="nan:AArc1_2394"/>
<evidence type="ECO:0000256" key="5">
    <source>
        <dbReference type="ARBA" id="ARBA00022833"/>
    </source>
</evidence>
<evidence type="ECO:0000256" key="2">
    <source>
        <dbReference type="ARBA" id="ARBA00007749"/>
    </source>
</evidence>
<accession>A0A346PGR4</accession>
<dbReference type="InterPro" id="IPR001279">
    <property type="entry name" value="Metallo-B-lactamas"/>
</dbReference>